<dbReference type="Gene3D" id="3.30.750.24">
    <property type="entry name" value="STAS domain"/>
    <property type="match status" value="1"/>
</dbReference>
<keyword evidence="3" id="KW-1185">Reference proteome</keyword>
<dbReference type="SUPFAM" id="SSF52091">
    <property type="entry name" value="SpoIIaa-like"/>
    <property type="match status" value="1"/>
</dbReference>
<dbReference type="PROSITE" id="PS50801">
    <property type="entry name" value="STAS"/>
    <property type="match status" value="1"/>
</dbReference>
<dbReference type="InterPro" id="IPR036513">
    <property type="entry name" value="STAS_dom_sf"/>
</dbReference>
<feature type="domain" description="STAS" evidence="1">
    <location>
        <begin position="202"/>
        <end position="295"/>
    </location>
</feature>
<dbReference type="InterPro" id="IPR025847">
    <property type="entry name" value="MEDS_domain"/>
</dbReference>
<name>A0ABP6GH70_9ACTN</name>
<evidence type="ECO:0000313" key="2">
    <source>
        <dbReference type="EMBL" id="GAA2721381.1"/>
    </source>
</evidence>
<organism evidence="2 3">
    <name type="scientific">Actinocorallia aurantiaca</name>
    <dbReference type="NCBI Taxonomy" id="46204"/>
    <lineage>
        <taxon>Bacteria</taxon>
        <taxon>Bacillati</taxon>
        <taxon>Actinomycetota</taxon>
        <taxon>Actinomycetes</taxon>
        <taxon>Streptosporangiales</taxon>
        <taxon>Thermomonosporaceae</taxon>
        <taxon>Actinocorallia</taxon>
    </lineage>
</organism>
<evidence type="ECO:0000259" key="1">
    <source>
        <dbReference type="PROSITE" id="PS50801"/>
    </source>
</evidence>
<dbReference type="Pfam" id="PF13466">
    <property type="entry name" value="STAS_2"/>
    <property type="match status" value="1"/>
</dbReference>
<dbReference type="Proteomes" id="UP001501842">
    <property type="component" value="Unassembled WGS sequence"/>
</dbReference>
<sequence>MDTWFTQRPVGELRPGDHAWLAYSHPDEQRRVLGDFIYDGLAAGEKVIYLADTTPRDLPGLLSLHRIDATPFAEAGHLSVIPWDLACVHDGQGLPRALFRTLEKEISQALDQRFRRVRITADMTWAAGVPGGDRFMFDCDCEVEALVGPSTLTTAICQVDRRRCTPEALSTLQNHHEVLVEVNPEYDDGVLRMTRTYAPYGLRLEGEIDGARHHAFTRTLTAVSDPRNELHLELADLRFIDLGALNLLGTHALRLTRGGRLVLDNPSPELETVIEMVGFHRLPGIAKGRGWRSDS</sequence>
<proteinExistence type="predicted"/>
<dbReference type="InterPro" id="IPR058548">
    <property type="entry name" value="MlaB-like_STAS"/>
</dbReference>
<dbReference type="InterPro" id="IPR002645">
    <property type="entry name" value="STAS_dom"/>
</dbReference>
<evidence type="ECO:0000313" key="3">
    <source>
        <dbReference type="Proteomes" id="UP001501842"/>
    </source>
</evidence>
<dbReference type="Pfam" id="PF14417">
    <property type="entry name" value="MEDS"/>
    <property type="match status" value="1"/>
</dbReference>
<dbReference type="CDD" id="cd07043">
    <property type="entry name" value="STAS_anti-anti-sigma_factors"/>
    <property type="match status" value="1"/>
</dbReference>
<gene>
    <name evidence="2" type="ORF">GCM10010439_11490</name>
</gene>
<dbReference type="RefSeq" id="WP_344449113.1">
    <property type="nucleotide sequence ID" value="NZ_BAAATZ010000004.1"/>
</dbReference>
<accession>A0ABP6GH70</accession>
<dbReference type="EMBL" id="BAAATZ010000004">
    <property type="protein sequence ID" value="GAA2721381.1"/>
    <property type="molecule type" value="Genomic_DNA"/>
</dbReference>
<reference evidence="3" key="1">
    <citation type="journal article" date="2019" name="Int. J. Syst. Evol. Microbiol.">
        <title>The Global Catalogue of Microorganisms (GCM) 10K type strain sequencing project: providing services to taxonomists for standard genome sequencing and annotation.</title>
        <authorList>
            <consortium name="The Broad Institute Genomics Platform"/>
            <consortium name="The Broad Institute Genome Sequencing Center for Infectious Disease"/>
            <person name="Wu L."/>
            <person name="Ma J."/>
        </authorList>
    </citation>
    <scope>NUCLEOTIDE SEQUENCE [LARGE SCALE GENOMIC DNA]</scope>
    <source>
        <strain evidence="3">JCM 8201</strain>
    </source>
</reference>
<protein>
    <recommendedName>
        <fullName evidence="1">STAS domain-containing protein</fullName>
    </recommendedName>
</protein>
<comment type="caution">
    <text evidence="2">The sequence shown here is derived from an EMBL/GenBank/DDBJ whole genome shotgun (WGS) entry which is preliminary data.</text>
</comment>